<dbReference type="EMBL" id="CP002480">
    <property type="protein sequence ID" value="ADW68817.1"/>
    <property type="molecule type" value="Genomic_DNA"/>
</dbReference>
<accession>E8WZC9</accession>
<dbReference type="PaxDb" id="1198114-AciX9_1769"/>
<dbReference type="HOGENOM" id="CLU_163278_0_0_0"/>
<reference evidence="3" key="1">
    <citation type="submission" date="2011-01" db="EMBL/GenBank/DDBJ databases">
        <title>Complete sequence of chromosome of Acidobacterium sp. MP5ACTX9.</title>
        <authorList>
            <consortium name="US DOE Joint Genome Institute"/>
            <person name="Lucas S."/>
            <person name="Copeland A."/>
            <person name="Lapidus A."/>
            <person name="Cheng J.-F."/>
            <person name="Goodwin L."/>
            <person name="Pitluck S."/>
            <person name="Teshima H."/>
            <person name="Detter J.C."/>
            <person name="Han C."/>
            <person name="Tapia R."/>
            <person name="Land M."/>
            <person name="Hauser L."/>
            <person name="Kyrpides N."/>
            <person name="Ivanova N."/>
            <person name="Ovchinnikova G."/>
            <person name="Pagani I."/>
            <person name="Rawat S.R."/>
            <person name="Mannisto M."/>
            <person name="Haggblom M.M."/>
            <person name="Woyke T."/>
        </authorList>
    </citation>
    <scope>NUCLEOTIDE SEQUENCE [LARGE SCALE GENOMIC DNA]</scope>
    <source>
        <strain evidence="3">MP5ACTX9</strain>
    </source>
</reference>
<proteinExistence type="predicted"/>
<keyword evidence="3" id="KW-1185">Reference proteome</keyword>
<organism evidence="3">
    <name type="scientific">Granulicella tundricola (strain ATCC BAA-1859 / DSM 23138 / MP5ACTX9)</name>
    <dbReference type="NCBI Taxonomy" id="1198114"/>
    <lineage>
        <taxon>Bacteria</taxon>
        <taxon>Pseudomonadati</taxon>
        <taxon>Acidobacteriota</taxon>
        <taxon>Terriglobia</taxon>
        <taxon>Terriglobales</taxon>
        <taxon>Acidobacteriaceae</taxon>
        <taxon>Granulicella</taxon>
    </lineage>
</organism>
<name>E8WZC9_GRATM</name>
<gene>
    <name evidence="2" type="ordered locus">AciX9_1769</name>
</gene>
<sequence>MNDHCCAMMSSNLAGGETAILYVPKFRDYGIPVLDGGGSFIAISHCPWCGQTLPHTLRDRWFTEIEARGFEIGDDNIPVEFATDAWWKASA</sequence>
<evidence type="ECO:0000313" key="3">
    <source>
        <dbReference type="Proteomes" id="UP000000343"/>
    </source>
</evidence>
<evidence type="ECO:0000259" key="1">
    <source>
        <dbReference type="Pfam" id="PF22400"/>
    </source>
</evidence>
<dbReference type="AlphaFoldDB" id="E8WZC9"/>
<dbReference type="Pfam" id="PF22400">
    <property type="entry name" value="DUF6980"/>
    <property type="match status" value="1"/>
</dbReference>
<protein>
    <recommendedName>
        <fullName evidence="1">DUF6980 domain-containing protein</fullName>
    </recommendedName>
</protein>
<dbReference type="KEGG" id="acm:AciX9_1769"/>
<dbReference type="Proteomes" id="UP000000343">
    <property type="component" value="Chromosome"/>
</dbReference>
<evidence type="ECO:0000313" key="2">
    <source>
        <dbReference type="EMBL" id="ADW68817.1"/>
    </source>
</evidence>
<dbReference type="InterPro" id="IPR053918">
    <property type="entry name" value="DUF6980"/>
</dbReference>
<feature type="domain" description="DUF6980" evidence="1">
    <location>
        <begin position="4"/>
        <end position="88"/>
    </location>
</feature>
<dbReference type="eggNOG" id="ENOG5033J04">
    <property type="taxonomic scope" value="Bacteria"/>
</dbReference>